<name>A0AAV7QQ63_PLEWA</name>
<dbReference type="AlphaFoldDB" id="A0AAV7QQ63"/>
<comment type="caution">
    <text evidence="2">The sequence shown here is derived from an EMBL/GenBank/DDBJ whole genome shotgun (WGS) entry which is preliminary data.</text>
</comment>
<evidence type="ECO:0008006" key="4">
    <source>
        <dbReference type="Google" id="ProtNLM"/>
    </source>
</evidence>
<dbReference type="EMBL" id="JANPWB010000010">
    <property type="protein sequence ID" value="KAJ1140628.1"/>
    <property type="molecule type" value="Genomic_DNA"/>
</dbReference>
<feature type="region of interest" description="Disordered" evidence="1">
    <location>
        <begin position="1"/>
        <end position="21"/>
    </location>
</feature>
<gene>
    <name evidence="2" type="ORF">NDU88_006977</name>
</gene>
<sequence>MGRNRKAAMQTGGGSPAQQEALDHMEEMVAAVIPEEIVTGIQGLDSADYHDTTHMQEEHGSPADLPVHEFPDDMDDETINLPQETIDMVLESLQTPPSVTRRSTEEAATTVEPPATPIVRPASSNTAEDSDDTGTSFERTVVGVQRELAKEVRVGMQNMAASLEGVRTCMLSTADQAAAMQARNFLLEDISKTLKEIGTAVIQLTQQLKLQATQRVHKCNIEPLRADLAAYHRNVALLAAVLPFLTQQGSAPGMSASMSSNTEVCVAPSQPTTTRTHQATHTSEEEDMEQITFTRKSTRKP</sequence>
<feature type="region of interest" description="Disordered" evidence="1">
    <location>
        <begin position="267"/>
        <end position="301"/>
    </location>
</feature>
<evidence type="ECO:0000256" key="1">
    <source>
        <dbReference type="SAM" id="MobiDB-lite"/>
    </source>
</evidence>
<dbReference type="Proteomes" id="UP001066276">
    <property type="component" value="Chromosome 6"/>
</dbReference>
<evidence type="ECO:0000313" key="3">
    <source>
        <dbReference type="Proteomes" id="UP001066276"/>
    </source>
</evidence>
<feature type="region of interest" description="Disordered" evidence="1">
    <location>
        <begin position="95"/>
        <end position="137"/>
    </location>
</feature>
<feature type="compositionally biased region" description="Polar residues" evidence="1">
    <location>
        <begin position="122"/>
        <end position="137"/>
    </location>
</feature>
<keyword evidence="3" id="KW-1185">Reference proteome</keyword>
<organism evidence="2 3">
    <name type="scientific">Pleurodeles waltl</name>
    <name type="common">Iberian ribbed newt</name>
    <dbReference type="NCBI Taxonomy" id="8319"/>
    <lineage>
        <taxon>Eukaryota</taxon>
        <taxon>Metazoa</taxon>
        <taxon>Chordata</taxon>
        <taxon>Craniata</taxon>
        <taxon>Vertebrata</taxon>
        <taxon>Euteleostomi</taxon>
        <taxon>Amphibia</taxon>
        <taxon>Batrachia</taxon>
        <taxon>Caudata</taxon>
        <taxon>Salamandroidea</taxon>
        <taxon>Salamandridae</taxon>
        <taxon>Pleurodelinae</taxon>
        <taxon>Pleurodeles</taxon>
    </lineage>
</organism>
<proteinExistence type="predicted"/>
<evidence type="ECO:0000313" key="2">
    <source>
        <dbReference type="EMBL" id="KAJ1140628.1"/>
    </source>
</evidence>
<accession>A0AAV7QQ63</accession>
<reference evidence="2" key="1">
    <citation type="journal article" date="2022" name="bioRxiv">
        <title>Sequencing and chromosome-scale assembly of the giantPleurodeles waltlgenome.</title>
        <authorList>
            <person name="Brown T."/>
            <person name="Elewa A."/>
            <person name="Iarovenko S."/>
            <person name="Subramanian E."/>
            <person name="Araus A.J."/>
            <person name="Petzold A."/>
            <person name="Susuki M."/>
            <person name="Suzuki K.-i.T."/>
            <person name="Hayashi T."/>
            <person name="Toyoda A."/>
            <person name="Oliveira C."/>
            <person name="Osipova E."/>
            <person name="Leigh N.D."/>
            <person name="Simon A."/>
            <person name="Yun M.H."/>
        </authorList>
    </citation>
    <scope>NUCLEOTIDE SEQUENCE</scope>
    <source>
        <strain evidence="2">20211129_DDA</strain>
        <tissue evidence="2">Liver</tissue>
    </source>
</reference>
<protein>
    <recommendedName>
        <fullName evidence="4">Biogenesis of lysosome-related organelles complex 1 subunit 3</fullName>
    </recommendedName>
</protein>
<feature type="compositionally biased region" description="Low complexity" evidence="1">
    <location>
        <begin position="272"/>
        <end position="281"/>
    </location>
</feature>